<dbReference type="AlphaFoldDB" id="B0C9D9"/>
<evidence type="ECO:0000313" key="2">
    <source>
        <dbReference type="EMBL" id="ABW27820.1"/>
    </source>
</evidence>
<name>B0C9D9_ACAM1</name>
<keyword evidence="1" id="KW-0812">Transmembrane</keyword>
<reference evidence="2 3" key="1">
    <citation type="journal article" date="2008" name="Proc. Natl. Acad. Sci. U.S.A.">
        <title>Niche adaptation and genome expansion in the chlorophyll d-producing cyanobacterium Acaryochloris marina.</title>
        <authorList>
            <person name="Swingley W.D."/>
            <person name="Chen M."/>
            <person name="Cheung P.C."/>
            <person name="Conrad A.L."/>
            <person name="Dejesa L.C."/>
            <person name="Hao J."/>
            <person name="Honchak B.M."/>
            <person name="Karbach L.E."/>
            <person name="Kurdoglu A."/>
            <person name="Lahiri S."/>
            <person name="Mastrian S.D."/>
            <person name="Miyashita H."/>
            <person name="Page L."/>
            <person name="Ramakrishna P."/>
            <person name="Satoh S."/>
            <person name="Sattley W.M."/>
            <person name="Shimada Y."/>
            <person name="Taylor H.L."/>
            <person name="Tomo T."/>
            <person name="Tsuchiya T."/>
            <person name="Wang Z.T."/>
            <person name="Raymond J."/>
            <person name="Mimuro M."/>
            <person name="Blankenship R.E."/>
            <person name="Touchman J.W."/>
        </authorList>
    </citation>
    <scope>NUCLEOTIDE SEQUENCE [LARGE SCALE GENOMIC DNA]</scope>
    <source>
        <strain evidence="3">MBIC 11017</strain>
    </source>
</reference>
<keyword evidence="1" id="KW-0472">Membrane</keyword>
<organism evidence="2 3">
    <name type="scientific">Acaryochloris marina (strain MBIC 11017)</name>
    <dbReference type="NCBI Taxonomy" id="329726"/>
    <lineage>
        <taxon>Bacteria</taxon>
        <taxon>Bacillati</taxon>
        <taxon>Cyanobacteriota</taxon>
        <taxon>Cyanophyceae</taxon>
        <taxon>Acaryochloridales</taxon>
        <taxon>Acaryochloridaceae</taxon>
        <taxon>Acaryochloris</taxon>
    </lineage>
</organism>
<dbReference type="HOGENOM" id="CLU_3163342_0_0_3"/>
<evidence type="ECO:0000256" key="1">
    <source>
        <dbReference type="SAM" id="Phobius"/>
    </source>
</evidence>
<dbReference type="KEGG" id="amr:AM1_2820"/>
<keyword evidence="1" id="KW-1133">Transmembrane helix</keyword>
<keyword evidence="3" id="KW-1185">Reference proteome</keyword>
<dbReference type="Proteomes" id="UP000000268">
    <property type="component" value="Chromosome"/>
</dbReference>
<accession>B0C9D9</accession>
<proteinExistence type="predicted"/>
<sequence>MTFLTLLSNSILPAAITPLFTVFIPVVMGWILGFIPAEQKKPSGEHR</sequence>
<evidence type="ECO:0000313" key="3">
    <source>
        <dbReference type="Proteomes" id="UP000000268"/>
    </source>
</evidence>
<gene>
    <name evidence="2" type="ordered locus">AM1_2820</name>
</gene>
<protein>
    <submittedName>
        <fullName evidence="2">Uncharacterized protein</fullName>
    </submittedName>
</protein>
<dbReference type="STRING" id="329726.AM1_2820"/>
<dbReference type="EMBL" id="CP000828">
    <property type="protein sequence ID" value="ABW27820.1"/>
    <property type="molecule type" value="Genomic_DNA"/>
</dbReference>
<feature type="transmembrane region" description="Helical" evidence="1">
    <location>
        <begin position="12"/>
        <end position="37"/>
    </location>
</feature>